<reference evidence="3" key="5">
    <citation type="submission" date="2018-04" db="UniProtKB">
        <authorList>
            <consortium name="EnsemblFungi"/>
        </authorList>
    </citation>
    <scope>IDENTIFICATION</scope>
    <source>
        <strain evidence="3">R3-111a-1</strain>
    </source>
</reference>
<dbReference type="VEuPathDB" id="FungiDB:GGTG_12114"/>
<dbReference type="GeneID" id="20352572"/>
<gene>
    <name evidence="3" type="primary">20352572</name>
    <name evidence="2" type="ORF">GGTG_12114</name>
</gene>
<evidence type="ECO:0000256" key="1">
    <source>
        <dbReference type="SAM" id="MobiDB-lite"/>
    </source>
</evidence>
<protein>
    <submittedName>
        <fullName evidence="2 3">Uncharacterized protein</fullName>
    </submittedName>
</protein>
<proteinExistence type="predicted"/>
<reference evidence="3" key="4">
    <citation type="journal article" date="2015" name="G3 (Bethesda)">
        <title>Genome sequences of three phytopathogenic species of the Magnaporthaceae family of fungi.</title>
        <authorList>
            <person name="Okagaki L.H."/>
            <person name="Nunes C.C."/>
            <person name="Sailsbery J."/>
            <person name="Clay B."/>
            <person name="Brown D."/>
            <person name="John T."/>
            <person name="Oh Y."/>
            <person name="Young N."/>
            <person name="Fitzgerald M."/>
            <person name="Haas B.J."/>
            <person name="Zeng Q."/>
            <person name="Young S."/>
            <person name="Adiconis X."/>
            <person name="Fan L."/>
            <person name="Levin J.Z."/>
            <person name="Mitchell T.K."/>
            <person name="Okubara P.A."/>
            <person name="Farman M.L."/>
            <person name="Kohn L.M."/>
            <person name="Birren B."/>
            <person name="Ma L.-J."/>
            <person name="Dean R.A."/>
        </authorList>
    </citation>
    <scope>NUCLEOTIDE SEQUENCE</scope>
    <source>
        <strain evidence="3">R3-111a-1</strain>
    </source>
</reference>
<evidence type="ECO:0000313" key="4">
    <source>
        <dbReference type="Proteomes" id="UP000006039"/>
    </source>
</evidence>
<evidence type="ECO:0000313" key="2">
    <source>
        <dbReference type="EMBL" id="EJT71093.1"/>
    </source>
</evidence>
<accession>J3PF35</accession>
<dbReference type="AlphaFoldDB" id="J3PF35"/>
<reference evidence="2" key="2">
    <citation type="submission" date="2010-07" db="EMBL/GenBank/DDBJ databases">
        <authorList>
            <consortium name="The Broad Institute Genome Sequencing Platform"/>
            <consortium name="Broad Institute Genome Sequencing Center for Infectious Disease"/>
            <person name="Ma L.-J."/>
            <person name="Dead R."/>
            <person name="Young S."/>
            <person name="Zeng Q."/>
            <person name="Koehrsen M."/>
            <person name="Alvarado L."/>
            <person name="Berlin A."/>
            <person name="Chapman S.B."/>
            <person name="Chen Z."/>
            <person name="Freedman E."/>
            <person name="Gellesch M."/>
            <person name="Goldberg J."/>
            <person name="Griggs A."/>
            <person name="Gujja S."/>
            <person name="Heilman E.R."/>
            <person name="Heiman D."/>
            <person name="Hepburn T."/>
            <person name="Howarth C."/>
            <person name="Jen D."/>
            <person name="Larson L."/>
            <person name="Mehta T."/>
            <person name="Neiman D."/>
            <person name="Pearson M."/>
            <person name="Roberts A."/>
            <person name="Saif S."/>
            <person name="Shea T."/>
            <person name="Shenoy N."/>
            <person name="Sisk P."/>
            <person name="Stolte C."/>
            <person name="Sykes S."/>
            <person name="Walk T."/>
            <person name="White J."/>
            <person name="Yandava C."/>
            <person name="Haas B."/>
            <person name="Nusbaum C."/>
            <person name="Birren B."/>
        </authorList>
    </citation>
    <scope>NUCLEOTIDE SEQUENCE</scope>
    <source>
        <strain evidence="2">R3-111a-1</strain>
    </source>
</reference>
<reference evidence="4" key="1">
    <citation type="submission" date="2010-07" db="EMBL/GenBank/DDBJ databases">
        <title>The genome sequence of Gaeumannomyces graminis var. tritici strain R3-111a-1.</title>
        <authorList>
            <consortium name="The Broad Institute Genome Sequencing Platform"/>
            <person name="Ma L.-J."/>
            <person name="Dead R."/>
            <person name="Young S."/>
            <person name="Zeng Q."/>
            <person name="Koehrsen M."/>
            <person name="Alvarado L."/>
            <person name="Berlin A."/>
            <person name="Chapman S.B."/>
            <person name="Chen Z."/>
            <person name="Freedman E."/>
            <person name="Gellesch M."/>
            <person name="Goldberg J."/>
            <person name="Griggs A."/>
            <person name="Gujja S."/>
            <person name="Heilman E.R."/>
            <person name="Heiman D."/>
            <person name="Hepburn T."/>
            <person name="Howarth C."/>
            <person name="Jen D."/>
            <person name="Larson L."/>
            <person name="Mehta T."/>
            <person name="Neiman D."/>
            <person name="Pearson M."/>
            <person name="Roberts A."/>
            <person name="Saif S."/>
            <person name="Shea T."/>
            <person name="Shenoy N."/>
            <person name="Sisk P."/>
            <person name="Stolte C."/>
            <person name="Sykes S."/>
            <person name="Walk T."/>
            <person name="White J."/>
            <person name="Yandava C."/>
            <person name="Haas B."/>
            <person name="Nusbaum C."/>
            <person name="Birren B."/>
        </authorList>
    </citation>
    <scope>NUCLEOTIDE SEQUENCE [LARGE SCALE GENOMIC DNA]</scope>
    <source>
        <strain evidence="4">R3-111a-1</strain>
    </source>
</reference>
<evidence type="ECO:0000313" key="3">
    <source>
        <dbReference type="EnsemblFungi" id="EJT71093"/>
    </source>
</evidence>
<feature type="region of interest" description="Disordered" evidence="1">
    <location>
        <begin position="1"/>
        <end position="64"/>
    </location>
</feature>
<keyword evidence="4" id="KW-1185">Reference proteome</keyword>
<dbReference type="HOGENOM" id="CLU_2704954_0_0_1"/>
<reference evidence="2" key="3">
    <citation type="submission" date="2010-09" db="EMBL/GenBank/DDBJ databases">
        <title>Annotation of Gaeumannomyces graminis var. tritici R3-111a-1.</title>
        <authorList>
            <consortium name="The Broad Institute Genome Sequencing Platform"/>
            <person name="Ma L.-J."/>
            <person name="Dead R."/>
            <person name="Young S.K."/>
            <person name="Zeng Q."/>
            <person name="Gargeya S."/>
            <person name="Fitzgerald M."/>
            <person name="Haas B."/>
            <person name="Abouelleil A."/>
            <person name="Alvarado L."/>
            <person name="Arachchi H.M."/>
            <person name="Berlin A."/>
            <person name="Brown A."/>
            <person name="Chapman S.B."/>
            <person name="Chen Z."/>
            <person name="Dunbar C."/>
            <person name="Freedman E."/>
            <person name="Gearin G."/>
            <person name="Gellesch M."/>
            <person name="Goldberg J."/>
            <person name="Griggs A."/>
            <person name="Gujja S."/>
            <person name="Heiman D."/>
            <person name="Howarth C."/>
            <person name="Larson L."/>
            <person name="Lui A."/>
            <person name="MacDonald P.J.P."/>
            <person name="Mehta T."/>
            <person name="Montmayeur A."/>
            <person name="Murphy C."/>
            <person name="Neiman D."/>
            <person name="Pearson M."/>
            <person name="Priest M."/>
            <person name="Roberts A."/>
            <person name="Saif S."/>
            <person name="Shea T."/>
            <person name="Shenoy N."/>
            <person name="Sisk P."/>
            <person name="Stolte C."/>
            <person name="Sykes S."/>
            <person name="Yandava C."/>
            <person name="Wortman J."/>
            <person name="Nusbaum C."/>
            <person name="Birren B."/>
        </authorList>
    </citation>
    <scope>NUCLEOTIDE SEQUENCE</scope>
    <source>
        <strain evidence="2">R3-111a-1</strain>
    </source>
</reference>
<dbReference type="RefSeq" id="XP_009228271.1">
    <property type="nucleotide sequence ID" value="XM_009230007.1"/>
</dbReference>
<dbReference type="EnsemblFungi" id="EJT71093">
    <property type="protein sequence ID" value="EJT71093"/>
    <property type="gene ID" value="GGTG_12114"/>
</dbReference>
<dbReference type="EMBL" id="GL385401">
    <property type="protein sequence ID" value="EJT71093.1"/>
    <property type="molecule type" value="Genomic_DNA"/>
</dbReference>
<organism evidence="2">
    <name type="scientific">Gaeumannomyces tritici (strain R3-111a-1)</name>
    <name type="common">Wheat and barley take-all root rot fungus</name>
    <name type="synonym">Gaeumannomyces graminis var. tritici</name>
    <dbReference type="NCBI Taxonomy" id="644352"/>
    <lineage>
        <taxon>Eukaryota</taxon>
        <taxon>Fungi</taxon>
        <taxon>Dikarya</taxon>
        <taxon>Ascomycota</taxon>
        <taxon>Pezizomycotina</taxon>
        <taxon>Sordariomycetes</taxon>
        <taxon>Sordariomycetidae</taxon>
        <taxon>Magnaporthales</taxon>
        <taxon>Magnaporthaceae</taxon>
        <taxon>Gaeumannomyces</taxon>
    </lineage>
</organism>
<name>J3PF35_GAET3</name>
<sequence length="73" mass="7852">MTWKVDQGPSPRQTSQLSLPSPLDPSAGPSGGNSGDDAGLPLLPHTPQWLSSSHPGPSSLRPRRYKACWRFSN</sequence>
<feature type="compositionally biased region" description="Low complexity" evidence="1">
    <location>
        <begin position="9"/>
        <end position="28"/>
    </location>
</feature>
<dbReference type="Proteomes" id="UP000006039">
    <property type="component" value="Unassembled WGS sequence"/>
</dbReference>